<keyword evidence="5" id="KW-1185">Reference proteome</keyword>
<dbReference type="Gene3D" id="3.30.460.10">
    <property type="entry name" value="Beta Polymerase, domain 2"/>
    <property type="match status" value="1"/>
</dbReference>
<dbReference type="GO" id="GO:0031123">
    <property type="term" value="P:RNA 3'-end processing"/>
    <property type="evidence" value="ECO:0000318"/>
    <property type="project" value="GO_Central"/>
</dbReference>
<proteinExistence type="predicted"/>
<dbReference type="SUPFAM" id="SSF81631">
    <property type="entry name" value="PAP/OAS1 substrate-binding domain"/>
    <property type="match status" value="1"/>
</dbReference>
<feature type="compositionally biased region" description="Polar residues" evidence="1">
    <location>
        <begin position="607"/>
        <end position="625"/>
    </location>
</feature>
<dbReference type="Proteomes" id="UP000215914">
    <property type="component" value="Unassembled WGS sequence"/>
</dbReference>
<dbReference type="EC" id="2.7.7.19" evidence="4"/>
<dbReference type="InterPro" id="IPR054708">
    <property type="entry name" value="MTPAP-like_central"/>
</dbReference>
<comment type="caution">
    <text evidence="4">The sequence shown here is derived from an EMBL/GenBank/DDBJ whole genome shotgun (WGS) entry which is preliminary data.</text>
</comment>
<keyword evidence="2" id="KW-0812">Transmembrane</keyword>
<evidence type="ECO:0000256" key="1">
    <source>
        <dbReference type="SAM" id="MobiDB-lite"/>
    </source>
</evidence>
<dbReference type="EMBL" id="MNCJ02000318">
    <property type="protein sequence ID" value="KAF5813363.1"/>
    <property type="molecule type" value="Genomic_DNA"/>
</dbReference>
<dbReference type="SUPFAM" id="SSF81301">
    <property type="entry name" value="Nucleotidyltransferase"/>
    <property type="match status" value="1"/>
</dbReference>
<name>A0A9K3JDY2_HELAN</name>
<gene>
    <name evidence="4" type="ORF">HanXRQr2_Chr03g0097441</name>
</gene>
<dbReference type="GO" id="GO:1990817">
    <property type="term" value="F:poly(A) RNA polymerase activity"/>
    <property type="evidence" value="ECO:0007669"/>
    <property type="project" value="UniProtKB-EC"/>
</dbReference>
<dbReference type="GO" id="GO:0016779">
    <property type="term" value="F:nucleotidyltransferase activity"/>
    <property type="evidence" value="ECO:0000318"/>
    <property type="project" value="GO_Central"/>
</dbReference>
<dbReference type="CDD" id="cd05402">
    <property type="entry name" value="NT_PAP_TUTase"/>
    <property type="match status" value="1"/>
</dbReference>
<feature type="domain" description="Poly(A) RNA polymerase mitochondrial-like central palm" evidence="3">
    <location>
        <begin position="75"/>
        <end position="220"/>
    </location>
</feature>
<reference evidence="4" key="1">
    <citation type="journal article" date="2017" name="Nature">
        <title>The sunflower genome provides insights into oil metabolism, flowering and Asterid evolution.</title>
        <authorList>
            <person name="Badouin H."/>
            <person name="Gouzy J."/>
            <person name="Grassa C.J."/>
            <person name="Murat F."/>
            <person name="Staton S.E."/>
            <person name="Cottret L."/>
            <person name="Lelandais-Briere C."/>
            <person name="Owens G.L."/>
            <person name="Carrere S."/>
            <person name="Mayjonade B."/>
            <person name="Legrand L."/>
            <person name="Gill N."/>
            <person name="Kane N.C."/>
            <person name="Bowers J.E."/>
            <person name="Hubner S."/>
            <person name="Bellec A."/>
            <person name="Berard A."/>
            <person name="Berges H."/>
            <person name="Blanchet N."/>
            <person name="Boniface M.C."/>
            <person name="Brunel D."/>
            <person name="Catrice O."/>
            <person name="Chaidir N."/>
            <person name="Claudel C."/>
            <person name="Donnadieu C."/>
            <person name="Faraut T."/>
            <person name="Fievet G."/>
            <person name="Helmstetter N."/>
            <person name="King M."/>
            <person name="Knapp S.J."/>
            <person name="Lai Z."/>
            <person name="Le Paslier M.C."/>
            <person name="Lippi Y."/>
            <person name="Lorenzon L."/>
            <person name="Mandel J.R."/>
            <person name="Marage G."/>
            <person name="Marchand G."/>
            <person name="Marquand E."/>
            <person name="Bret-Mestries E."/>
            <person name="Morien E."/>
            <person name="Nambeesan S."/>
            <person name="Nguyen T."/>
            <person name="Pegot-Espagnet P."/>
            <person name="Pouilly N."/>
            <person name="Raftis F."/>
            <person name="Sallet E."/>
            <person name="Schiex T."/>
            <person name="Thomas J."/>
            <person name="Vandecasteele C."/>
            <person name="Vares D."/>
            <person name="Vear F."/>
            <person name="Vautrin S."/>
            <person name="Crespi M."/>
            <person name="Mangin B."/>
            <person name="Burke J.M."/>
            <person name="Salse J."/>
            <person name="Munos S."/>
            <person name="Vincourt P."/>
            <person name="Rieseberg L.H."/>
            <person name="Langlade N.B."/>
        </authorList>
    </citation>
    <scope>NUCLEOTIDE SEQUENCE</scope>
    <source>
        <tissue evidence="4">Leaves</tissue>
    </source>
</reference>
<evidence type="ECO:0000256" key="2">
    <source>
        <dbReference type="SAM" id="Phobius"/>
    </source>
</evidence>
<feature type="compositionally biased region" description="Gly residues" evidence="1">
    <location>
        <begin position="568"/>
        <end position="583"/>
    </location>
</feature>
<feature type="region of interest" description="Disordered" evidence="1">
    <location>
        <begin position="566"/>
        <end position="625"/>
    </location>
</feature>
<dbReference type="Gene3D" id="1.10.1410.10">
    <property type="match status" value="2"/>
</dbReference>
<reference evidence="4" key="2">
    <citation type="submission" date="2020-06" db="EMBL/GenBank/DDBJ databases">
        <title>Helianthus annuus Genome sequencing and assembly Release 2.</title>
        <authorList>
            <person name="Gouzy J."/>
            <person name="Langlade N."/>
            <person name="Munos S."/>
        </authorList>
    </citation>
    <scope>NUCLEOTIDE SEQUENCE</scope>
    <source>
        <tissue evidence="4">Leaves</tissue>
    </source>
</reference>
<sequence>MNLHGKDIPSDRESKLVRLLARQQRFTENKTYYEPNQTGLYDREDDWNVLIKKAETFELTESQKLLVNREQLRILEKLLNDAYVIRRPKPSEYENRKQVIRVLNDIAKDLYGNSASCPVVEEFGSFSMDFFTPESDLDLSINFPNSPLVFPREQKIKTLRKFSKKLYSLQSAGRVQNVQPVMRAKVPILKFVDTATGVECDISVENTDGISKSLIIRYISSIDERFRKLSLLMKAWAKAQDINSPKDQTLSSLSIILLVAFHLQAYTSYLISVIFIIIGYLKNSFDFIIYNFFWLKTTFIMRKTYKQFIVFNCAIGLIIDLWFQTRDPPILPPFSAILKDGDDPASVKNSVRGFQNYGRRNTETLGELFVTFLIKLASVEKLWPKGLCASPYLGHWSPKTWDNKIAIMSVEDFFDRAQNVARAVGKLEVKIIHELVHLTIQNLGRFMNVNLDELKLKESLFGIDGMHSIVVEQKLNAWKQSLEKKTTKTKLITNNVYNPNGASPSTRPLPTGHLGVPQRQAVTAGLETPWAHQSFYQQPMMGTTGVAGGVPANQWWETAWGGPVWTQGWGGGPGGSSTGGWGAANGAAFTNGRSQETQPATDPWGRRQQQPPYGNSSNAHGTTYR</sequence>
<dbReference type="AlphaFoldDB" id="A0A9K3JDY2"/>
<dbReference type="PANTHER" id="PTHR12271">
    <property type="entry name" value="POLY A POLYMERASE CID PAP -RELATED"/>
    <property type="match status" value="1"/>
</dbReference>
<evidence type="ECO:0000259" key="3">
    <source>
        <dbReference type="Pfam" id="PF22600"/>
    </source>
</evidence>
<accession>A0A9K3JDY2</accession>
<keyword evidence="4" id="KW-0548">Nucleotidyltransferase</keyword>
<keyword evidence="2" id="KW-1133">Transmembrane helix</keyword>
<feature type="transmembrane region" description="Helical" evidence="2">
    <location>
        <begin position="305"/>
        <end position="323"/>
    </location>
</feature>
<evidence type="ECO:0000313" key="4">
    <source>
        <dbReference type="EMBL" id="KAF5813363.1"/>
    </source>
</evidence>
<protein>
    <submittedName>
        <fullName evidence="4">Polynucleotide adenylyltransferase</fullName>
        <ecNumber evidence="4">2.7.7.19</ecNumber>
    </submittedName>
</protein>
<evidence type="ECO:0000313" key="5">
    <source>
        <dbReference type="Proteomes" id="UP000215914"/>
    </source>
</evidence>
<keyword evidence="4" id="KW-0808">Transferase</keyword>
<keyword evidence="2" id="KW-0472">Membrane</keyword>
<dbReference type="PANTHER" id="PTHR12271:SF134">
    <property type="entry name" value="NUCLEOTIDYLTRANSFERASE FAMILY PROTEIN"/>
    <property type="match status" value="1"/>
</dbReference>
<organism evidence="4 5">
    <name type="scientific">Helianthus annuus</name>
    <name type="common">Common sunflower</name>
    <dbReference type="NCBI Taxonomy" id="4232"/>
    <lineage>
        <taxon>Eukaryota</taxon>
        <taxon>Viridiplantae</taxon>
        <taxon>Streptophyta</taxon>
        <taxon>Embryophyta</taxon>
        <taxon>Tracheophyta</taxon>
        <taxon>Spermatophyta</taxon>
        <taxon>Magnoliopsida</taxon>
        <taxon>eudicotyledons</taxon>
        <taxon>Gunneridae</taxon>
        <taxon>Pentapetalae</taxon>
        <taxon>asterids</taxon>
        <taxon>campanulids</taxon>
        <taxon>Asterales</taxon>
        <taxon>Asteraceae</taxon>
        <taxon>Asteroideae</taxon>
        <taxon>Heliantheae alliance</taxon>
        <taxon>Heliantheae</taxon>
        <taxon>Helianthus</taxon>
    </lineage>
</organism>
<dbReference type="Pfam" id="PF22600">
    <property type="entry name" value="MTPAP-like_central"/>
    <property type="match status" value="1"/>
</dbReference>
<dbReference type="Gramene" id="mRNA:HanXRQr2_Chr03g0097441">
    <property type="protein sequence ID" value="mRNA:HanXRQr2_Chr03g0097441"/>
    <property type="gene ID" value="HanXRQr2_Chr03g0097441"/>
</dbReference>
<dbReference type="InterPro" id="IPR043519">
    <property type="entry name" value="NT_sf"/>
</dbReference>